<dbReference type="InterPro" id="IPR012933">
    <property type="entry name" value="HicA_mRNA_interferase"/>
</dbReference>
<evidence type="ECO:0000313" key="1">
    <source>
        <dbReference type="EMBL" id="MFC4201061.1"/>
    </source>
</evidence>
<accession>A0ABV8NYT7</accession>
<gene>
    <name evidence="1" type="ORF">ACFOY1_08855</name>
</gene>
<dbReference type="Proteomes" id="UP001595848">
    <property type="component" value="Unassembled WGS sequence"/>
</dbReference>
<organism evidence="1 2">
    <name type="scientific">Candidimonas humi</name>
    <dbReference type="NCBI Taxonomy" id="683355"/>
    <lineage>
        <taxon>Bacteria</taxon>
        <taxon>Pseudomonadati</taxon>
        <taxon>Pseudomonadota</taxon>
        <taxon>Betaproteobacteria</taxon>
        <taxon>Burkholderiales</taxon>
        <taxon>Alcaligenaceae</taxon>
        <taxon>Candidimonas</taxon>
    </lineage>
</organism>
<dbReference type="Pfam" id="PF07927">
    <property type="entry name" value="HicA_toxin"/>
    <property type="match status" value="1"/>
</dbReference>
<dbReference type="RefSeq" id="WP_246600351.1">
    <property type="nucleotide sequence ID" value="NZ_JAHTBN010000002.1"/>
</dbReference>
<proteinExistence type="predicted"/>
<name>A0ABV8NYT7_9BURK</name>
<comment type="caution">
    <text evidence="1">The sequence shown here is derived from an EMBL/GenBank/DDBJ whole genome shotgun (WGS) entry which is preliminary data.</text>
</comment>
<evidence type="ECO:0000313" key="2">
    <source>
        <dbReference type="Proteomes" id="UP001595848"/>
    </source>
</evidence>
<sequence length="76" mass="8632">MELIYSRPTTAKLKWPDVLVLFQELGAEIIEREGSRVGIVLFGEIRVMHRPHPTPNLDKAALASIRKWLERNGVAP</sequence>
<reference evidence="2" key="1">
    <citation type="journal article" date="2019" name="Int. J. Syst. Evol. Microbiol.">
        <title>The Global Catalogue of Microorganisms (GCM) 10K type strain sequencing project: providing services to taxonomists for standard genome sequencing and annotation.</title>
        <authorList>
            <consortium name="The Broad Institute Genomics Platform"/>
            <consortium name="The Broad Institute Genome Sequencing Center for Infectious Disease"/>
            <person name="Wu L."/>
            <person name="Ma J."/>
        </authorList>
    </citation>
    <scope>NUCLEOTIDE SEQUENCE [LARGE SCALE GENOMIC DNA]</scope>
    <source>
        <strain evidence="2">LMG 24813</strain>
    </source>
</reference>
<dbReference type="EMBL" id="JBHSBV010000003">
    <property type="protein sequence ID" value="MFC4201061.1"/>
    <property type="molecule type" value="Genomic_DNA"/>
</dbReference>
<keyword evidence="2" id="KW-1185">Reference proteome</keyword>
<protein>
    <submittedName>
        <fullName evidence="1">Type II toxin-antitoxin system HicA family toxin</fullName>
    </submittedName>
</protein>